<keyword evidence="1" id="KW-0732">Signal</keyword>
<evidence type="ECO:0000256" key="1">
    <source>
        <dbReference type="SAM" id="SignalP"/>
    </source>
</evidence>
<proteinExistence type="predicted"/>
<dbReference type="Proteomes" id="UP001309876">
    <property type="component" value="Unassembled WGS sequence"/>
</dbReference>
<dbReference type="AlphaFoldDB" id="A0AAN7T0P6"/>
<keyword evidence="4" id="KW-1185">Reference proteome</keyword>
<dbReference type="SUPFAM" id="SSF49899">
    <property type="entry name" value="Concanavalin A-like lectins/glucanases"/>
    <property type="match status" value="1"/>
</dbReference>
<organism evidence="3 4">
    <name type="scientific">Lithohypha guttulata</name>
    <dbReference type="NCBI Taxonomy" id="1690604"/>
    <lineage>
        <taxon>Eukaryota</taxon>
        <taxon>Fungi</taxon>
        <taxon>Dikarya</taxon>
        <taxon>Ascomycota</taxon>
        <taxon>Pezizomycotina</taxon>
        <taxon>Eurotiomycetes</taxon>
        <taxon>Chaetothyriomycetidae</taxon>
        <taxon>Chaetothyriales</taxon>
        <taxon>Trichomeriaceae</taxon>
        <taxon>Lithohypha</taxon>
    </lineage>
</organism>
<gene>
    <name evidence="3" type="ORF">LTR05_004719</name>
</gene>
<evidence type="ECO:0000313" key="4">
    <source>
        <dbReference type="Proteomes" id="UP001309876"/>
    </source>
</evidence>
<reference evidence="3 4" key="1">
    <citation type="submission" date="2023-08" db="EMBL/GenBank/DDBJ databases">
        <title>Black Yeasts Isolated from many extreme environments.</title>
        <authorList>
            <person name="Coleine C."/>
            <person name="Stajich J.E."/>
            <person name="Selbmann L."/>
        </authorList>
    </citation>
    <scope>NUCLEOTIDE SEQUENCE [LARGE SCALE GENOMIC DNA]</scope>
    <source>
        <strain evidence="3 4">CCFEE 5910</strain>
    </source>
</reference>
<dbReference type="PANTHER" id="PTHR38121:SF4">
    <property type="entry name" value="GH16 DOMAIN-CONTAINING PROTEIN-RELATED"/>
    <property type="match status" value="1"/>
</dbReference>
<dbReference type="CDD" id="cd00413">
    <property type="entry name" value="Glyco_hydrolase_16"/>
    <property type="match status" value="1"/>
</dbReference>
<dbReference type="Pfam" id="PF00722">
    <property type="entry name" value="Glyco_hydro_16"/>
    <property type="match status" value="1"/>
</dbReference>
<feature type="domain" description="GH16" evidence="2">
    <location>
        <begin position="66"/>
        <end position="324"/>
    </location>
</feature>
<protein>
    <recommendedName>
        <fullName evidence="2">GH16 domain-containing protein</fullName>
    </recommendedName>
</protein>
<dbReference type="GO" id="GO:0004553">
    <property type="term" value="F:hydrolase activity, hydrolyzing O-glycosyl compounds"/>
    <property type="evidence" value="ECO:0007669"/>
    <property type="project" value="InterPro"/>
</dbReference>
<comment type="caution">
    <text evidence="3">The sequence shown here is derived from an EMBL/GenBank/DDBJ whole genome shotgun (WGS) entry which is preliminary data.</text>
</comment>
<feature type="signal peptide" evidence="1">
    <location>
        <begin position="1"/>
        <end position="19"/>
    </location>
</feature>
<dbReference type="InterPro" id="IPR013320">
    <property type="entry name" value="ConA-like_dom_sf"/>
</dbReference>
<name>A0AAN7T0P6_9EURO</name>
<evidence type="ECO:0000313" key="3">
    <source>
        <dbReference type="EMBL" id="KAK5085434.1"/>
    </source>
</evidence>
<sequence>MKAASSFVKLSLLANIVAAIDPGLTEPESHDNSAGCDCYMVSGPDPGYFQYYRFWDFRAVPNDGNNNYTIAPPPVISSENVGNQSITSAFLNTDSFNADWSIQNGVEDSTANVPTVNSASNVYISRNTSDPNRMTYLNLRAYRLPEFASIAEIDSNQENILHSSIRARMRVLPNLNPLIPGNNASHPVAPGACLGLFTYRSDTQESDIEILTQDPTNHVRYSNQPDFDPSTGNTVPGASSDVIMPNNTFWTEWHDHRIDWYDGISRWYVDGVLAVEKALNVPTMPSALVLNLWSDGGEWTGNMSVGANVTVGVQWIESTFNVSGANPTKRAEKKCNLGCRVDDVSNAGHPQVAFDVTSAGSTMRDGRTTVEWPLQVLLVLWLVYLFGKGVV</sequence>
<dbReference type="PROSITE" id="PS51762">
    <property type="entry name" value="GH16_2"/>
    <property type="match status" value="1"/>
</dbReference>
<dbReference type="GO" id="GO:0005975">
    <property type="term" value="P:carbohydrate metabolic process"/>
    <property type="evidence" value="ECO:0007669"/>
    <property type="project" value="InterPro"/>
</dbReference>
<dbReference type="InterPro" id="IPR000757">
    <property type="entry name" value="Beta-glucanase-like"/>
</dbReference>
<accession>A0AAN7T0P6</accession>
<dbReference type="PANTHER" id="PTHR38121">
    <property type="entry name" value="GH16 DOMAIN-CONTAINING PROTEIN"/>
    <property type="match status" value="1"/>
</dbReference>
<dbReference type="Gene3D" id="2.60.120.200">
    <property type="match status" value="1"/>
</dbReference>
<feature type="chain" id="PRO_5042971292" description="GH16 domain-containing protein" evidence="1">
    <location>
        <begin position="20"/>
        <end position="391"/>
    </location>
</feature>
<evidence type="ECO:0000259" key="2">
    <source>
        <dbReference type="PROSITE" id="PS51762"/>
    </source>
</evidence>
<dbReference type="EMBL" id="JAVRRJ010000004">
    <property type="protein sequence ID" value="KAK5085434.1"/>
    <property type="molecule type" value="Genomic_DNA"/>
</dbReference>